<evidence type="ECO:0008006" key="4">
    <source>
        <dbReference type="Google" id="ProtNLM"/>
    </source>
</evidence>
<evidence type="ECO:0000256" key="1">
    <source>
        <dbReference type="SAM" id="MobiDB-lite"/>
    </source>
</evidence>
<organism evidence="2 3">
    <name type="scientific">Nocardia arthritidis</name>
    <dbReference type="NCBI Taxonomy" id="228602"/>
    <lineage>
        <taxon>Bacteria</taxon>
        <taxon>Bacillati</taxon>
        <taxon>Actinomycetota</taxon>
        <taxon>Actinomycetes</taxon>
        <taxon>Mycobacteriales</taxon>
        <taxon>Nocardiaceae</taxon>
        <taxon>Nocardia</taxon>
    </lineage>
</organism>
<dbReference type="PROSITE" id="PS51257">
    <property type="entry name" value="PROKAR_LIPOPROTEIN"/>
    <property type="match status" value="1"/>
</dbReference>
<reference evidence="2 3" key="1">
    <citation type="journal article" date="2019" name="ACS Chem. Biol.">
        <title>Identification and Mobilization of a Cryptic Antibiotic Biosynthesis Gene Locus from a Human-Pathogenic Nocardia Isolate.</title>
        <authorList>
            <person name="Herisse M."/>
            <person name="Ishida K."/>
            <person name="Porter J.L."/>
            <person name="Howden B."/>
            <person name="Hertweck C."/>
            <person name="Stinear T.P."/>
            <person name="Pidot S.J."/>
        </authorList>
    </citation>
    <scope>NUCLEOTIDE SEQUENCE [LARGE SCALE GENOMIC DNA]</scope>
    <source>
        <strain evidence="2 3">AUSMDU00012717</strain>
    </source>
</reference>
<dbReference type="EMBL" id="CP046172">
    <property type="protein sequence ID" value="QIS16839.1"/>
    <property type="molecule type" value="Genomic_DNA"/>
</dbReference>
<accession>A0A6G9YU21</accession>
<keyword evidence="3" id="KW-1185">Reference proteome</keyword>
<protein>
    <recommendedName>
        <fullName evidence="4">LppU protein</fullName>
    </recommendedName>
</protein>
<gene>
    <name evidence="2" type="ORF">F5544_45180</name>
</gene>
<dbReference type="KEGG" id="nah:F5544_45180"/>
<dbReference type="Proteomes" id="UP000503540">
    <property type="component" value="Chromosome"/>
</dbReference>
<feature type="region of interest" description="Disordered" evidence="1">
    <location>
        <begin position="36"/>
        <end position="70"/>
    </location>
</feature>
<evidence type="ECO:0000313" key="3">
    <source>
        <dbReference type="Proteomes" id="UP000503540"/>
    </source>
</evidence>
<name>A0A6G9YU21_9NOCA</name>
<feature type="compositionally biased region" description="Low complexity" evidence="1">
    <location>
        <begin position="51"/>
        <end position="67"/>
    </location>
</feature>
<proteinExistence type="predicted"/>
<dbReference type="AlphaFoldDB" id="A0A6G9YU21"/>
<sequence>MSRQNKRGALGRLVVVALALLTAVFVTGCGSTISGRAQPEANGTVDAISVTKPPTTPSNKPTTAPKPGKTDFQAEIGDCVTLGGTTEDATIDKAACGSPESNYKVIGKTQRSSQCVSDRDSYYVETVNGVEQGAFCLDIDWVVGGCMDVGGDIAKRIDCTQHIKDGVKVLKILQNVADVNSCGAGNSGFVKKERHFVVCVQDL</sequence>
<evidence type="ECO:0000313" key="2">
    <source>
        <dbReference type="EMBL" id="QIS16839.1"/>
    </source>
</evidence>